<evidence type="ECO:0000313" key="4">
    <source>
        <dbReference type="Proteomes" id="UP001260872"/>
    </source>
</evidence>
<dbReference type="Gene3D" id="3.40.50.1000">
    <property type="entry name" value="HAD superfamily/HAD-like"/>
    <property type="match status" value="1"/>
</dbReference>
<dbReference type="InterPro" id="IPR056782">
    <property type="entry name" value="HAD_PNKP"/>
</dbReference>
<organism evidence="3 4">
    <name type="scientific">Nesterenkonia flava</name>
    <dbReference type="NCBI Taxonomy" id="469799"/>
    <lineage>
        <taxon>Bacteria</taxon>
        <taxon>Bacillati</taxon>
        <taxon>Actinomycetota</taxon>
        <taxon>Actinomycetes</taxon>
        <taxon>Micrococcales</taxon>
        <taxon>Micrococcaceae</taxon>
        <taxon>Nesterenkonia</taxon>
    </lineage>
</organism>
<feature type="region of interest" description="Disordered" evidence="1">
    <location>
        <begin position="1"/>
        <end position="29"/>
    </location>
</feature>
<dbReference type="Gene3D" id="3.40.50.300">
    <property type="entry name" value="P-loop containing nucleotide triphosphate hydrolases"/>
    <property type="match status" value="1"/>
</dbReference>
<dbReference type="InterPro" id="IPR036412">
    <property type="entry name" value="HAD-like_sf"/>
</dbReference>
<dbReference type="Proteomes" id="UP001260872">
    <property type="component" value="Unassembled WGS sequence"/>
</dbReference>
<dbReference type="Pfam" id="PF13671">
    <property type="entry name" value="AAA_33"/>
    <property type="match status" value="1"/>
</dbReference>
<dbReference type="RefSeq" id="WP_310536806.1">
    <property type="nucleotide sequence ID" value="NZ_BAAAOC010000022.1"/>
</dbReference>
<evidence type="ECO:0000259" key="2">
    <source>
        <dbReference type="Pfam" id="PF25109"/>
    </source>
</evidence>
<reference evidence="4" key="1">
    <citation type="submission" date="2023-07" db="EMBL/GenBank/DDBJ databases">
        <title>Description of three actinobacteria isolated from air of manufacturing shop in a pharmaceutical factory.</title>
        <authorList>
            <person name="Zhang D.-F."/>
        </authorList>
    </citation>
    <scope>NUCLEOTIDE SEQUENCE [LARGE SCALE GENOMIC DNA]</scope>
    <source>
        <strain evidence="4">CCTCC AB 207010</strain>
    </source>
</reference>
<evidence type="ECO:0000313" key="3">
    <source>
        <dbReference type="EMBL" id="MDR5711424.1"/>
    </source>
</evidence>
<proteinExistence type="predicted"/>
<feature type="domain" description="Polynucleotide kinase PNKP phosphatase" evidence="2">
    <location>
        <begin position="171"/>
        <end position="309"/>
    </location>
</feature>
<name>A0ABU1FS25_9MICC</name>
<dbReference type="Pfam" id="PF25109">
    <property type="entry name" value="HAD_PNKP"/>
    <property type="match status" value="1"/>
</dbReference>
<dbReference type="SUPFAM" id="SSF56784">
    <property type="entry name" value="HAD-like"/>
    <property type="match status" value="1"/>
</dbReference>
<keyword evidence="4" id="KW-1185">Reference proteome</keyword>
<dbReference type="SUPFAM" id="SSF52540">
    <property type="entry name" value="P-loop containing nucleoside triphosphate hydrolases"/>
    <property type="match status" value="1"/>
</dbReference>
<dbReference type="InterPro" id="IPR023214">
    <property type="entry name" value="HAD_sf"/>
</dbReference>
<evidence type="ECO:0000256" key="1">
    <source>
        <dbReference type="SAM" id="MobiDB-lite"/>
    </source>
</evidence>
<accession>A0ABU1FS25</accession>
<sequence length="309" mass="34950">MPGHLTVLRGLPGSGKSTSARQRVAEDPTSRVIVSRDGFRTMLRGDGTRPHGVHEDEVTAMSHHAVRTLLGADKHVYVDDTNLPHRRVREWFGLAEQCAATWDVCDFTNLNLDTVLRQNAQREHAVPEDVIRRMHQKFVAGGAKTPEQWEPVGSNHDTVTGAPYVPDESLPPAIIVDIDGTLAKMNGRSPYDYTRVGEDLPNTPVLEYMHAIADNTGAAVIFVSGRPEQCRAETEDWLSKHVWHFTKLYMRSDAEHEDRVRDDKVKLRLFNEHIRHNYNVHSVLDDRSRVVQMWRSLGLTVLQVAEGNF</sequence>
<protein>
    <submittedName>
        <fullName evidence="3">AAA family ATPase</fullName>
    </submittedName>
</protein>
<dbReference type="InterPro" id="IPR027417">
    <property type="entry name" value="P-loop_NTPase"/>
</dbReference>
<comment type="caution">
    <text evidence="3">The sequence shown here is derived from an EMBL/GenBank/DDBJ whole genome shotgun (WGS) entry which is preliminary data.</text>
</comment>
<gene>
    <name evidence="3" type="ORF">RH857_04650</name>
</gene>
<dbReference type="EMBL" id="JAVKGT010000008">
    <property type="protein sequence ID" value="MDR5711424.1"/>
    <property type="molecule type" value="Genomic_DNA"/>
</dbReference>